<dbReference type="OrthoDB" id="2802411at2759"/>
<feature type="non-terminal residue" evidence="8">
    <location>
        <position position="616"/>
    </location>
</feature>
<evidence type="ECO:0000256" key="4">
    <source>
        <dbReference type="ARBA" id="ARBA00022989"/>
    </source>
</evidence>
<feature type="region of interest" description="Disordered" evidence="6">
    <location>
        <begin position="597"/>
        <end position="616"/>
    </location>
</feature>
<comment type="caution">
    <text evidence="8">The sequence shown here is derived from an EMBL/GenBank/DDBJ whole genome shotgun (WGS) entry which is preliminary data.</text>
</comment>
<dbReference type="PANTHER" id="PTHR21659:SF42">
    <property type="entry name" value="UPF0057 MEMBRANE PROTEIN ZK632.10-RELATED"/>
    <property type="match status" value="1"/>
</dbReference>
<feature type="transmembrane region" description="Helical" evidence="7">
    <location>
        <begin position="396"/>
        <end position="416"/>
    </location>
</feature>
<feature type="region of interest" description="Disordered" evidence="6">
    <location>
        <begin position="262"/>
        <end position="282"/>
    </location>
</feature>
<feature type="transmembrane region" description="Helical" evidence="7">
    <location>
        <begin position="428"/>
        <end position="450"/>
    </location>
</feature>
<comment type="similarity">
    <text evidence="2">Belongs to the UPF0057 (PMP3) family.</text>
</comment>
<feature type="region of interest" description="Disordered" evidence="6">
    <location>
        <begin position="60"/>
        <end position="95"/>
    </location>
</feature>
<dbReference type="Proteomes" id="UP000779574">
    <property type="component" value="Unassembled WGS sequence"/>
</dbReference>
<dbReference type="PANTHER" id="PTHR21659">
    <property type="entry name" value="HYDROPHOBIC PROTEIN RCI2 LOW TEMPERATURE AND SALT RESPONSIVE PROTEIN LTI6 -RELATED"/>
    <property type="match status" value="1"/>
</dbReference>
<dbReference type="Pfam" id="PF01679">
    <property type="entry name" value="Pmp3"/>
    <property type="match status" value="1"/>
</dbReference>
<gene>
    <name evidence="8" type="ORF">KCU76_g444</name>
</gene>
<evidence type="ECO:0000256" key="1">
    <source>
        <dbReference type="ARBA" id="ARBA00004370"/>
    </source>
</evidence>
<dbReference type="EMBL" id="JAHFXF010000008">
    <property type="protein sequence ID" value="KAG9700881.1"/>
    <property type="molecule type" value="Genomic_DNA"/>
</dbReference>
<accession>A0A9P8EXT0</accession>
<proteinExistence type="inferred from homology"/>
<feature type="region of interest" description="Disordered" evidence="6">
    <location>
        <begin position="557"/>
        <end position="585"/>
    </location>
</feature>
<sequence length="616" mass="68704">MTQFTMASRNVPSHIGSPCTLAPAEATRLTQTTRGSEPLSFSNIYVSINSYSCSGNDCNAHMPNPPGRSQSGRQTLHPPSAIGQYAPTAPRVRSRPHTGIFDRAIGRHVCPMGPARSSSASEYRQTWGGHVEHAHGDDPLLSGTPVWYAVKNHPYWPGPLTPPFSLELTAFMNTLVIPNQPHASTSRLRPGRNISGLVSLAEIATRFRIDQGTIQTLNAAVEKPDVLRFIVLFNDYENGNRGCYRKLAVCAKANLHLLPGHELPYPDQDDGEPENEHNGLRNAFSDSDLIDLRGRAVAAVSEKAEVADSSSVMLTPPTSTKFGEPRLVGNATKASDPQPIAVYSKVRSSRQLQEFMFLGWYELEETEFFAPRSSALVKMLEQRSGRALKEDLENEWAKIDLGGLFLAIVALFLPPISVLKRTGCDHHLFVNIVLTLFGWTPGILHAWYIILRFPDGRRAAELRDDRHGPAEIYVQYPDGRFYKYKELGCWSKGECPGQPVQRIVVLQQQDPLKPHLLQQFQYHPKFEPKQNSVFDPDVNDEDSQAAEEPLRTLYIEETGPEPEEATLDTRLPEPMPDGEPTSDEEWVIDGEVVSVEEPSRLSYSSTSHIREKARAW</sequence>
<keyword evidence="3 7" id="KW-0812">Transmembrane</keyword>
<evidence type="ECO:0000256" key="7">
    <source>
        <dbReference type="SAM" id="Phobius"/>
    </source>
</evidence>
<evidence type="ECO:0000313" key="8">
    <source>
        <dbReference type="EMBL" id="KAG9700881.1"/>
    </source>
</evidence>
<name>A0A9P8EXT0_AURME</name>
<comment type="subcellular location">
    <subcellularLocation>
        <location evidence="1">Membrane</location>
    </subcellularLocation>
</comment>
<dbReference type="AlphaFoldDB" id="A0A9P8EXT0"/>
<evidence type="ECO:0000256" key="2">
    <source>
        <dbReference type="ARBA" id="ARBA00009530"/>
    </source>
</evidence>
<reference evidence="8" key="2">
    <citation type="submission" date="2021-08" db="EMBL/GenBank/DDBJ databases">
        <authorList>
            <person name="Gostincar C."/>
            <person name="Sun X."/>
            <person name="Song Z."/>
            <person name="Gunde-Cimerman N."/>
        </authorList>
    </citation>
    <scope>NUCLEOTIDE SEQUENCE</scope>
    <source>
        <strain evidence="8">EXF-9911</strain>
    </source>
</reference>
<evidence type="ECO:0000256" key="3">
    <source>
        <dbReference type="ARBA" id="ARBA00022692"/>
    </source>
</evidence>
<keyword evidence="5 7" id="KW-0472">Membrane</keyword>
<evidence type="ECO:0000256" key="5">
    <source>
        <dbReference type="ARBA" id="ARBA00023136"/>
    </source>
</evidence>
<protein>
    <submittedName>
        <fullName evidence="8">Uncharacterized protein</fullName>
    </submittedName>
</protein>
<reference evidence="8" key="1">
    <citation type="journal article" date="2021" name="J Fungi (Basel)">
        <title>Virulence traits and population genomics of the black yeast Aureobasidium melanogenum.</title>
        <authorList>
            <person name="Cernosa A."/>
            <person name="Sun X."/>
            <person name="Gostincar C."/>
            <person name="Fang C."/>
            <person name="Gunde-Cimerman N."/>
            <person name="Song Z."/>
        </authorList>
    </citation>
    <scope>NUCLEOTIDE SEQUENCE</scope>
    <source>
        <strain evidence="8">EXF-9911</strain>
    </source>
</reference>
<evidence type="ECO:0000313" key="9">
    <source>
        <dbReference type="Proteomes" id="UP000779574"/>
    </source>
</evidence>
<evidence type="ECO:0000256" key="6">
    <source>
        <dbReference type="SAM" id="MobiDB-lite"/>
    </source>
</evidence>
<dbReference type="InterPro" id="IPR000612">
    <property type="entry name" value="PMP3"/>
</dbReference>
<organism evidence="8 9">
    <name type="scientific">Aureobasidium melanogenum</name>
    <name type="common">Aureobasidium pullulans var. melanogenum</name>
    <dbReference type="NCBI Taxonomy" id="46634"/>
    <lineage>
        <taxon>Eukaryota</taxon>
        <taxon>Fungi</taxon>
        <taxon>Dikarya</taxon>
        <taxon>Ascomycota</taxon>
        <taxon>Pezizomycotina</taxon>
        <taxon>Dothideomycetes</taxon>
        <taxon>Dothideomycetidae</taxon>
        <taxon>Dothideales</taxon>
        <taxon>Saccotheciaceae</taxon>
        <taxon>Aureobasidium</taxon>
    </lineage>
</organism>
<dbReference type="GO" id="GO:0016020">
    <property type="term" value="C:membrane"/>
    <property type="evidence" value="ECO:0007669"/>
    <property type="project" value="UniProtKB-SubCell"/>
</dbReference>
<keyword evidence="4 7" id="KW-1133">Transmembrane helix</keyword>